<keyword evidence="1" id="KW-0238">DNA-binding</keyword>
<dbReference type="InterPro" id="IPR045847">
    <property type="entry name" value="AIG1-like"/>
</dbReference>
<dbReference type="EnsemblPlants" id="EMT01226">
    <property type="protein sequence ID" value="EMT01226"/>
    <property type="gene ID" value="F775_23245"/>
</dbReference>
<dbReference type="GO" id="GO:0003677">
    <property type="term" value="F:DNA binding"/>
    <property type="evidence" value="ECO:0007669"/>
    <property type="project" value="UniProtKB-KW"/>
</dbReference>
<proteinExistence type="predicted"/>
<evidence type="ECO:0000256" key="1">
    <source>
        <dbReference type="ARBA" id="ARBA00023125"/>
    </source>
</evidence>
<dbReference type="GO" id="GO:0003700">
    <property type="term" value="F:DNA-binding transcription factor activity"/>
    <property type="evidence" value="ECO:0007669"/>
    <property type="project" value="InterPro"/>
</dbReference>
<dbReference type="AlphaFoldDB" id="R7W3N9"/>
<organism evidence="2">
    <name type="scientific">Aegilops tauschii</name>
    <name type="common">Tausch's goatgrass</name>
    <name type="synonym">Aegilops squarrosa</name>
    <dbReference type="NCBI Taxonomy" id="37682"/>
    <lineage>
        <taxon>Eukaryota</taxon>
        <taxon>Viridiplantae</taxon>
        <taxon>Streptophyta</taxon>
        <taxon>Embryophyta</taxon>
        <taxon>Tracheophyta</taxon>
        <taxon>Spermatophyta</taxon>
        <taxon>Magnoliopsida</taxon>
        <taxon>Liliopsida</taxon>
        <taxon>Poales</taxon>
        <taxon>Poaceae</taxon>
        <taxon>BOP clade</taxon>
        <taxon>Pooideae</taxon>
        <taxon>Triticodae</taxon>
        <taxon>Triticeae</taxon>
        <taxon>Triticinae</taxon>
        <taxon>Aegilops</taxon>
    </lineage>
</organism>
<evidence type="ECO:0000313" key="2">
    <source>
        <dbReference type="EnsemblPlants" id="EMT01226"/>
    </source>
</evidence>
<dbReference type="PANTHER" id="PTHR45844">
    <property type="entry name" value="TRANSCRIPTION FACTOR BHLH30"/>
    <property type="match status" value="1"/>
</dbReference>
<reference evidence="2" key="1">
    <citation type="submission" date="2015-06" db="UniProtKB">
        <authorList>
            <consortium name="EnsemblPlants"/>
        </authorList>
    </citation>
    <scope>IDENTIFICATION</scope>
</reference>
<dbReference type="PANTHER" id="PTHR45844:SF18">
    <property type="entry name" value="TRANSCRIPTION FACTOR BHLH51"/>
    <property type="match status" value="1"/>
</dbReference>
<protein>
    <submittedName>
        <fullName evidence="2">Uncharacterized protein</fullName>
    </submittedName>
</protein>
<sequence>MGLIQALHGLRLRTLRAEVSSLGGRVQHVFTLCKEEEGSAGSAGLNSLKEAVRLALAKVASPELVYHQVFLLAGCSSAQVWRSDILGVFK</sequence>
<accession>R7W3N9</accession>
<name>R7W3N9_AEGTA</name>